<dbReference type="PANTHER" id="PTHR47165">
    <property type="entry name" value="OS03G0429900 PROTEIN"/>
    <property type="match status" value="1"/>
</dbReference>
<name>A0A0D3EZ14_9ORYZ</name>
<dbReference type="PANTHER" id="PTHR47165:SF4">
    <property type="entry name" value="OS03G0429900 PROTEIN"/>
    <property type="match status" value="1"/>
</dbReference>
<reference evidence="1" key="1">
    <citation type="journal article" date="2009" name="Rice">
        <title>De Novo Next Generation Sequencing of Plant Genomes.</title>
        <authorList>
            <person name="Rounsley S."/>
            <person name="Marri P.R."/>
            <person name="Yu Y."/>
            <person name="He R."/>
            <person name="Sisneros N."/>
            <person name="Goicoechea J.L."/>
            <person name="Lee S.J."/>
            <person name="Angelova A."/>
            <person name="Kudrna D."/>
            <person name="Luo M."/>
            <person name="Affourtit J."/>
            <person name="Desany B."/>
            <person name="Knight J."/>
            <person name="Niazi F."/>
            <person name="Egholm M."/>
            <person name="Wing R.A."/>
        </authorList>
    </citation>
    <scope>NUCLEOTIDE SEQUENCE [LARGE SCALE GENOMIC DNA]</scope>
    <source>
        <strain evidence="1">cv. IRGC 105608</strain>
    </source>
</reference>
<evidence type="ECO:0008006" key="3">
    <source>
        <dbReference type="Google" id="ProtNLM"/>
    </source>
</evidence>
<dbReference type="PaxDb" id="65489-OBART01G44870.1"/>
<dbReference type="Gramene" id="OBART01G44870.1">
    <property type="protein sequence ID" value="OBART01G44870.1"/>
    <property type="gene ID" value="OBART01G44870"/>
</dbReference>
<organism evidence="1">
    <name type="scientific">Oryza barthii</name>
    <dbReference type="NCBI Taxonomy" id="65489"/>
    <lineage>
        <taxon>Eukaryota</taxon>
        <taxon>Viridiplantae</taxon>
        <taxon>Streptophyta</taxon>
        <taxon>Embryophyta</taxon>
        <taxon>Tracheophyta</taxon>
        <taxon>Spermatophyta</taxon>
        <taxon>Magnoliopsida</taxon>
        <taxon>Liliopsida</taxon>
        <taxon>Poales</taxon>
        <taxon>Poaceae</taxon>
        <taxon>BOP clade</taxon>
        <taxon>Oryzoideae</taxon>
        <taxon>Oryzeae</taxon>
        <taxon>Oryzinae</taxon>
        <taxon>Oryza</taxon>
    </lineage>
</organism>
<reference evidence="1" key="2">
    <citation type="submission" date="2015-03" db="UniProtKB">
        <authorList>
            <consortium name="EnsemblPlants"/>
        </authorList>
    </citation>
    <scope>IDENTIFICATION</scope>
</reference>
<dbReference type="EnsemblPlants" id="OBART01G44870.1">
    <property type="protein sequence ID" value="OBART01G44870.1"/>
    <property type="gene ID" value="OBART01G44870"/>
</dbReference>
<dbReference type="Proteomes" id="UP000026960">
    <property type="component" value="Chromosome 1"/>
</dbReference>
<sequence length="93" mass="10689">MEKKSSMAPCDITQFQLLIFGIRSNYMQYYSSANNMAPDNLIIALTPKNDRWKIKVKVIRLWDAVNPTMADDFYGIQMIVLDAEGNSIRVKVK</sequence>
<dbReference type="HOGENOM" id="CLU_2546477_0_0_1"/>
<dbReference type="InterPro" id="IPR012340">
    <property type="entry name" value="NA-bd_OB-fold"/>
</dbReference>
<keyword evidence="2" id="KW-1185">Reference proteome</keyword>
<evidence type="ECO:0000313" key="2">
    <source>
        <dbReference type="Proteomes" id="UP000026960"/>
    </source>
</evidence>
<evidence type="ECO:0000313" key="1">
    <source>
        <dbReference type="EnsemblPlants" id="OBART01G44870.1"/>
    </source>
</evidence>
<proteinExistence type="predicted"/>
<dbReference type="Gene3D" id="2.40.50.140">
    <property type="entry name" value="Nucleic acid-binding proteins"/>
    <property type="match status" value="1"/>
</dbReference>
<protein>
    <recommendedName>
        <fullName evidence="3">DUF223 domain-containing protein</fullName>
    </recommendedName>
</protein>
<dbReference type="AlphaFoldDB" id="A0A0D3EZ14"/>
<accession>A0A0D3EZ14</accession>